<organism evidence="7 8">
    <name type="scientific">Tetracentron sinense</name>
    <name type="common">Spur-leaf</name>
    <dbReference type="NCBI Taxonomy" id="13715"/>
    <lineage>
        <taxon>Eukaryota</taxon>
        <taxon>Viridiplantae</taxon>
        <taxon>Streptophyta</taxon>
        <taxon>Embryophyta</taxon>
        <taxon>Tracheophyta</taxon>
        <taxon>Spermatophyta</taxon>
        <taxon>Magnoliopsida</taxon>
        <taxon>Trochodendrales</taxon>
        <taxon>Trochodendraceae</taxon>
        <taxon>Tetracentron</taxon>
    </lineage>
</organism>
<dbReference type="InterPro" id="IPR010264">
    <property type="entry name" value="Self-incomp_S1"/>
</dbReference>
<evidence type="ECO:0000313" key="7">
    <source>
        <dbReference type="EMBL" id="KAF8402046.1"/>
    </source>
</evidence>
<dbReference type="OMA" id="CHFWWGF"/>
<comment type="similarity">
    <text evidence="2 6">Belongs to the plant self-incompatibility (S1) protein family.</text>
</comment>
<comment type="caution">
    <text evidence="7">The sequence shown here is derived from an EMBL/GenBank/DDBJ whole genome shotgun (WGS) entry which is preliminary data.</text>
</comment>
<evidence type="ECO:0000256" key="5">
    <source>
        <dbReference type="ARBA" id="ARBA00022729"/>
    </source>
</evidence>
<dbReference type="Pfam" id="PF05938">
    <property type="entry name" value="Self-incomp_S1"/>
    <property type="match status" value="1"/>
</dbReference>
<feature type="signal peptide" evidence="6">
    <location>
        <begin position="1"/>
        <end position="25"/>
    </location>
</feature>
<dbReference type="OrthoDB" id="1841900at2759"/>
<keyword evidence="3 6" id="KW-0713">Self-incompatibility</keyword>
<dbReference type="GO" id="GO:0060320">
    <property type="term" value="P:rejection of self pollen"/>
    <property type="evidence" value="ECO:0007669"/>
    <property type="project" value="UniProtKB-KW"/>
</dbReference>
<gene>
    <name evidence="7" type="ORF">HHK36_012998</name>
</gene>
<keyword evidence="8" id="KW-1185">Reference proteome</keyword>
<evidence type="ECO:0000256" key="3">
    <source>
        <dbReference type="ARBA" id="ARBA00022471"/>
    </source>
</evidence>
<dbReference type="PANTHER" id="PTHR31232:SF18">
    <property type="entry name" value="S-PROTEIN HOMOLOG"/>
    <property type="match status" value="1"/>
</dbReference>
<evidence type="ECO:0000256" key="2">
    <source>
        <dbReference type="ARBA" id="ARBA00005581"/>
    </source>
</evidence>
<evidence type="ECO:0000256" key="1">
    <source>
        <dbReference type="ARBA" id="ARBA00004613"/>
    </source>
</evidence>
<evidence type="ECO:0000256" key="6">
    <source>
        <dbReference type="RuleBase" id="RU367044"/>
    </source>
</evidence>
<name>A0A835DG68_TETSI</name>
<dbReference type="Proteomes" id="UP000655225">
    <property type="component" value="Unassembled WGS sequence"/>
</dbReference>
<keyword evidence="4 6" id="KW-0964">Secreted</keyword>
<dbReference type="PANTHER" id="PTHR31232">
    <property type="match status" value="1"/>
</dbReference>
<comment type="subcellular location">
    <subcellularLocation>
        <location evidence="1 6">Secreted</location>
    </subcellularLocation>
</comment>
<reference evidence="7 8" key="1">
    <citation type="submission" date="2020-04" db="EMBL/GenBank/DDBJ databases">
        <title>Plant Genome Project.</title>
        <authorList>
            <person name="Zhang R.-G."/>
        </authorList>
    </citation>
    <scope>NUCLEOTIDE SEQUENCE [LARGE SCALE GENOMIC DNA]</scope>
    <source>
        <strain evidence="7">YNK0</strain>
        <tissue evidence="7">Leaf</tissue>
    </source>
</reference>
<protein>
    <recommendedName>
        <fullName evidence="6">S-protein homolog</fullName>
    </recommendedName>
</protein>
<evidence type="ECO:0000256" key="4">
    <source>
        <dbReference type="ARBA" id="ARBA00022525"/>
    </source>
</evidence>
<evidence type="ECO:0000313" key="8">
    <source>
        <dbReference type="Proteomes" id="UP000655225"/>
    </source>
</evidence>
<dbReference type="AlphaFoldDB" id="A0A835DG68"/>
<dbReference type="GO" id="GO:0005576">
    <property type="term" value="C:extracellular region"/>
    <property type="evidence" value="ECO:0007669"/>
    <property type="project" value="UniProtKB-SubCell"/>
</dbReference>
<sequence length="171" mass="19410">MATSNSCLLILVLALALCELTIVQSKYHVSITNGMGEGTMLGLRCLSGDDDLGLQFLPSNITFSWSFNLNFWGTTLFYCNMAHDNLHGHYNVFVRRRDYHRCGDDHQCLWLQKKDGLYFFNYEDQQYGMNDSSLAIDMEQSSVSTPRNSAEICLNVGWPPIEKAISHTLIL</sequence>
<accession>A0A835DG68</accession>
<proteinExistence type="inferred from homology"/>
<feature type="chain" id="PRO_5033106983" description="S-protein homolog" evidence="6">
    <location>
        <begin position="26"/>
        <end position="171"/>
    </location>
</feature>
<keyword evidence="5 6" id="KW-0732">Signal</keyword>
<dbReference type="EMBL" id="JABCRI010000008">
    <property type="protein sequence ID" value="KAF8402046.1"/>
    <property type="molecule type" value="Genomic_DNA"/>
</dbReference>